<feature type="compositionally biased region" description="Basic and acidic residues" evidence="1">
    <location>
        <begin position="37"/>
        <end position="59"/>
    </location>
</feature>
<proteinExistence type="predicted"/>
<comment type="caution">
    <text evidence="2">The sequence shown here is derived from an EMBL/GenBank/DDBJ whole genome shotgun (WGS) entry which is preliminary data.</text>
</comment>
<evidence type="ECO:0000313" key="2">
    <source>
        <dbReference type="EMBL" id="KAA6333599.1"/>
    </source>
</evidence>
<dbReference type="EMBL" id="SNRW01042158">
    <property type="protein sequence ID" value="KAA6333599.1"/>
    <property type="molecule type" value="Genomic_DNA"/>
</dbReference>
<feature type="compositionally biased region" description="Basic and acidic residues" evidence="1">
    <location>
        <begin position="11"/>
        <end position="29"/>
    </location>
</feature>
<organism evidence="2 3">
    <name type="scientific">Streblomastix strix</name>
    <dbReference type="NCBI Taxonomy" id="222440"/>
    <lineage>
        <taxon>Eukaryota</taxon>
        <taxon>Metamonada</taxon>
        <taxon>Preaxostyla</taxon>
        <taxon>Oxymonadida</taxon>
        <taxon>Streblomastigidae</taxon>
        <taxon>Streblomastix</taxon>
    </lineage>
</organism>
<protein>
    <submittedName>
        <fullName evidence="2">Uncharacterized protein</fullName>
    </submittedName>
</protein>
<dbReference type="AlphaFoldDB" id="A0A5J4RJ07"/>
<name>A0A5J4RJ07_9EUKA</name>
<reference evidence="2 3" key="1">
    <citation type="submission" date="2019-03" db="EMBL/GenBank/DDBJ databases">
        <title>Single cell metagenomics reveals metabolic interactions within the superorganism composed of flagellate Streblomastix strix and complex community of Bacteroidetes bacteria on its surface.</title>
        <authorList>
            <person name="Treitli S.C."/>
            <person name="Kolisko M."/>
            <person name="Husnik F."/>
            <person name="Keeling P."/>
            <person name="Hampl V."/>
        </authorList>
    </citation>
    <scope>NUCLEOTIDE SEQUENCE [LARGE SCALE GENOMIC DNA]</scope>
    <source>
        <strain evidence="2">ST1C</strain>
    </source>
</reference>
<gene>
    <name evidence="2" type="ORF">EZS28_053151</name>
</gene>
<evidence type="ECO:0000256" key="1">
    <source>
        <dbReference type="SAM" id="MobiDB-lite"/>
    </source>
</evidence>
<evidence type="ECO:0000313" key="3">
    <source>
        <dbReference type="Proteomes" id="UP000324800"/>
    </source>
</evidence>
<sequence>MAGVPIQKLYEQVEVKQDKQKMRDEDYNHYHHHDHKHDHDRNHRHEKDRNDRNDQLDLKRGRKRKREISRECSGNGQNNEDLAEDLHCEIEKQQLIQFQIRCNRREQVLSPVQTAMGPPIYMPGL</sequence>
<accession>A0A5J4RJ07</accession>
<feature type="region of interest" description="Disordered" evidence="1">
    <location>
        <begin position="1"/>
        <end position="80"/>
    </location>
</feature>
<dbReference type="Proteomes" id="UP000324800">
    <property type="component" value="Unassembled WGS sequence"/>
</dbReference>